<dbReference type="Proteomes" id="UP000199677">
    <property type="component" value="Unassembled WGS sequence"/>
</dbReference>
<gene>
    <name evidence="1" type="ORF">SAMN04487951_13110</name>
</gene>
<evidence type="ECO:0000313" key="2">
    <source>
        <dbReference type="Proteomes" id="UP000199677"/>
    </source>
</evidence>
<organism evidence="1 2">
    <name type="scientific">Vreelandella arcis</name>
    <dbReference type="NCBI Taxonomy" id="416873"/>
    <lineage>
        <taxon>Bacteria</taxon>
        <taxon>Pseudomonadati</taxon>
        <taxon>Pseudomonadota</taxon>
        <taxon>Gammaproteobacteria</taxon>
        <taxon>Oceanospirillales</taxon>
        <taxon>Halomonadaceae</taxon>
        <taxon>Vreelandella</taxon>
    </lineage>
</organism>
<name>A0A1H0JQP9_9GAMM</name>
<protein>
    <submittedName>
        <fullName evidence="1">Uncharacterized protein</fullName>
    </submittedName>
</protein>
<proteinExistence type="predicted"/>
<keyword evidence="2" id="KW-1185">Reference proteome</keyword>
<dbReference type="AlphaFoldDB" id="A0A1H0JQP9"/>
<reference evidence="2" key="1">
    <citation type="submission" date="2016-10" db="EMBL/GenBank/DDBJ databases">
        <authorList>
            <person name="Varghese N."/>
            <person name="Submissions S."/>
        </authorList>
    </citation>
    <scope>NUCLEOTIDE SEQUENCE [LARGE SCALE GENOMIC DNA]</scope>
    <source>
        <strain evidence="2">CGMCC 1.6494</strain>
    </source>
</reference>
<evidence type="ECO:0000313" key="1">
    <source>
        <dbReference type="EMBL" id="SDO46086.1"/>
    </source>
</evidence>
<accession>A0A1H0JQP9</accession>
<dbReference type="EMBL" id="FNII01000031">
    <property type="protein sequence ID" value="SDO46086.1"/>
    <property type="molecule type" value="Genomic_DNA"/>
</dbReference>
<sequence>MLVGSLIARQVELLRGSVRARGFVGTQFIGRSGGCLLINRELVAYRGGFGFYFGFYGAGVVAFGEHVEDVADPAG</sequence>